<dbReference type="Proteomes" id="UP000075881">
    <property type="component" value="Unassembled WGS sequence"/>
</dbReference>
<name>A0A182KI28_9DIPT</name>
<evidence type="ECO:0000313" key="2">
    <source>
        <dbReference type="EnsemblMetazoa" id="ACHR014128-PA"/>
    </source>
</evidence>
<dbReference type="EnsemblMetazoa" id="ACHR014128-RB">
    <property type="protein sequence ID" value="ACHR014128-PB"/>
    <property type="gene ID" value="ACHR014128"/>
</dbReference>
<protein>
    <submittedName>
        <fullName evidence="2">Uncharacterized protein</fullName>
    </submittedName>
</protein>
<keyword evidence="3" id="KW-1185">Reference proteome</keyword>
<feature type="chain" id="PRO_5010790171" evidence="1">
    <location>
        <begin position="24"/>
        <end position="58"/>
    </location>
</feature>
<sequence length="58" mass="6895">MMLSTTFISFTFFLQLLYCCVQAQYKQTTIVNLSISPPFLIEHHTHYEYMSRFSCDFA</sequence>
<proteinExistence type="predicted"/>
<feature type="signal peptide" evidence="1">
    <location>
        <begin position="1"/>
        <end position="23"/>
    </location>
</feature>
<keyword evidence="1" id="KW-0732">Signal</keyword>
<accession>A0A182KI28</accession>
<organism evidence="2 3">
    <name type="scientific">Anopheles christyi</name>
    <dbReference type="NCBI Taxonomy" id="43041"/>
    <lineage>
        <taxon>Eukaryota</taxon>
        <taxon>Metazoa</taxon>
        <taxon>Ecdysozoa</taxon>
        <taxon>Arthropoda</taxon>
        <taxon>Hexapoda</taxon>
        <taxon>Insecta</taxon>
        <taxon>Pterygota</taxon>
        <taxon>Neoptera</taxon>
        <taxon>Endopterygota</taxon>
        <taxon>Diptera</taxon>
        <taxon>Nematocera</taxon>
        <taxon>Culicoidea</taxon>
        <taxon>Culicidae</taxon>
        <taxon>Anophelinae</taxon>
        <taxon>Anopheles</taxon>
    </lineage>
</organism>
<dbReference type="EnsemblMetazoa" id="ACHR014128-RA">
    <property type="protein sequence ID" value="ACHR014128-PA"/>
    <property type="gene ID" value="ACHR014128"/>
</dbReference>
<evidence type="ECO:0000256" key="1">
    <source>
        <dbReference type="SAM" id="SignalP"/>
    </source>
</evidence>
<dbReference type="VEuPathDB" id="VectorBase:ACHR014128"/>
<dbReference type="AlphaFoldDB" id="A0A182KI28"/>
<reference evidence="3" key="1">
    <citation type="submission" date="2013-03" db="EMBL/GenBank/DDBJ databases">
        <title>The Genome Sequence of Anopheles christyi ACHKN1017.</title>
        <authorList>
            <consortium name="The Broad Institute Genomics Platform"/>
            <person name="Neafsey D.E."/>
            <person name="Besansky N."/>
            <person name="Walker B."/>
            <person name="Young S.K."/>
            <person name="Zeng Q."/>
            <person name="Gargeya S."/>
            <person name="Fitzgerald M."/>
            <person name="Haas B."/>
            <person name="Abouelleil A."/>
            <person name="Allen A.W."/>
            <person name="Alvarado L."/>
            <person name="Arachchi H.M."/>
            <person name="Berlin A.M."/>
            <person name="Chapman S.B."/>
            <person name="Gainer-Dewar J."/>
            <person name="Goldberg J."/>
            <person name="Griggs A."/>
            <person name="Gujja S."/>
            <person name="Hansen M."/>
            <person name="Howarth C."/>
            <person name="Imamovic A."/>
            <person name="Ireland A."/>
            <person name="Larimer J."/>
            <person name="McCowan C."/>
            <person name="Murphy C."/>
            <person name="Pearson M."/>
            <person name="Poon T.W."/>
            <person name="Priest M."/>
            <person name="Roberts A."/>
            <person name="Saif S."/>
            <person name="Shea T."/>
            <person name="Sisk P."/>
            <person name="Sykes S."/>
            <person name="Wortman J."/>
            <person name="Nusbaum C."/>
            <person name="Birren B."/>
        </authorList>
    </citation>
    <scope>NUCLEOTIDE SEQUENCE [LARGE SCALE GENOMIC DNA]</scope>
    <source>
        <strain evidence="3">ACHKN1017</strain>
    </source>
</reference>
<reference evidence="2" key="2">
    <citation type="submission" date="2020-05" db="UniProtKB">
        <authorList>
            <consortium name="EnsemblMetazoa"/>
        </authorList>
    </citation>
    <scope>IDENTIFICATION</scope>
    <source>
        <strain evidence="2">ACHKN1017</strain>
    </source>
</reference>
<evidence type="ECO:0000313" key="3">
    <source>
        <dbReference type="Proteomes" id="UP000075881"/>
    </source>
</evidence>